<protein>
    <recommendedName>
        <fullName evidence="1">Dienelactone hydrolase domain-containing protein</fullName>
    </recommendedName>
</protein>
<dbReference type="GeneID" id="19194227"/>
<evidence type="ECO:0000313" key="2">
    <source>
        <dbReference type="EMBL" id="EXJ67518.1"/>
    </source>
</evidence>
<dbReference type="AlphaFoldDB" id="W9WHY4"/>
<dbReference type="STRING" id="1182543.W9WHY4"/>
<feature type="domain" description="Dienelactone hydrolase" evidence="1">
    <location>
        <begin position="30"/>
        <end position="249"/>
    </location>
</feature>
<dbReference type="PANTHER" id="PTHR17630">
    <property type="entry name" value="DIENELACTONE HYDROLASE"/>
    <property type="match status" value="1"/>
</dbReference>
<dbReference type="Pfam" id="PF01738">
    <property type="entry name" value="DLH"/>
    <property type="match status" value="1"/>
</dbReference>
<dbReference type="SUPFAM" id="SSF53474">
    <property type="entry name" value="alpha/beta-Hydrolases"/>
    <property type="match status" value="1"/>
</dbReference>
<dbReference type="InterPro" id="IPR002925">
    <property type="entry name" value="Dienelactn_hydro"/>
</dbReference>
<dbReference type="HOGENOM" id="CLU_054590_2_1_1"/>
<dbReference type="eggNOG" id="KOG3043">
    <property type="taxonomic scope" value="Eukaryota"/>
</dbReference>
<evidence type="ECO:0000259" key="1">
    <source>
        <dbReference type="Pfam" id="PF01738"/>
    </source>
</evidence>
<reference evidence="2 3" key="1">
    <citation type="submission" date="2013-03" db="EMBL/GenBank/DDBJ databases">
        <title>The Genome Sequence of Cladophialophora psammophila CBS 110553.</title>
        <authorList>
            <consortium name="The Broad Institute Genomics Platform"/>
            <person name="Cuomo C."/>
            <person name="de Hoog S."/>
            <person name="Gorbushina A."/>
            <person name="Walker B."/>
            <person name="Young S.K."/>
            <person name="Zeng Q."/>
            <person name="Gargeya S."/>
            <person name="Fitzgerald M."/>
            <person name="Haas B."/>
            <person name="Abouelleil A."/>
            <person name="Allen A.W."/>
            <person name="Alvarado L."/>
            <person name="Arachchi H.M."/>
            <person name="Berlin A.M."/>
            <person name="Chapman S.B."/>
            <person name="Gainer-Dewar J."/>
            <person name="Goldberg J."/>
            <person name="Griggs A."/>
            <person name="Gujja S."/>
            <person name="Hansen M."/>
            <person name="Howarth C."/>
            <person name="Imamovic A."/>
            <person name="Ireland A."/>
            <person name="Larimer J."/>
            <person name="McCowan C."/>
            <person name="Murphy C."/>
            <person name="Pearson M."/>
            <person name="Poon T.W."/>
            <person name="Priest M."/>
            <person name="Roberts A."/>
            <person name="Saif S."/>
            <person name="Shea T."/>
            <person name="Sisk P."/>
            <person name="Sykes S."/>
            <person name="Wortman J."/>
            <person name="Nusbaum C."/>
            <person name="Birren B."/>
        </authorList>
    </citation>
    <scope>NUCLEOTIDE SEQUENCE [LARGE SCALE GENOMIC DNA]</scope>
    <source>
        <strain evidence="2 3">CBS 110553</strain>
    </source>
</reference>
<name>W9WHY4_9EURO</name>
<dbReference type="Proteomes" id="UP000019471">
    <property type="component" value="Unassembled WGS sequence"/>
</dbReference>
<dbReference type="RefSeq" id="XP_007748300.1">
    <property type="nucleotide sequence ID" value="XM_007750110.1"/>
</dbReference>
<comment type="caution">
    <text evidence="2">The sequence shown here is derived from an EMBL/GenBank/DDBJ whole genome shotgun (WGS) entry which is preliminary data.</text>
</comment>
<dbReference type="GO" id="GO:0016787">
    <property type="term" value="F:hydrolase activity"/>
    <property type="evidence" value="ECO:0007669"/>
    <property type="project" value="InterPro"/>
</dbReference>
<evidence type="ECO:0000313" key="3">
    <source>
        <dbReference type="Proteomes" id="UP000019471"/>
    </source>
</evidence>
<organism evidence="2 3">
    <name type="scientific">Cladophialophora psammophila CBS 110553</name>
    <dbReference type="NCBI Taxonomy" id="1182543"/>
    <lineage>
        <taxon>Eukaryota</taxon>
        <taxon>Fungi</taxon>
        <taxon>Dikarya</taxon>
        <taxon>Ascomycota</taxon>
        <taxon>Pezizomycotina</taxon>
        <taxon>Eurotiomycetes</taxon>
        <taxon>Chaetothyriomycetidae</taxon>
        <taxon>Chaetothyriales</taxon>
        <taxon>Herpotrichiellaceae</taxon>
        <taxon>Cladophialophora</taxon>
    </lineage>
</organism>
<keyword evidence="3" id="KW-1185">Reference proteome</keyword>
<dbReference type="OrthoDB" id="17560at2759"/>
<dbReference type="PANTHER" id="PTHR17630:SF44">
    <property type="entry name" value="PROTEIN AIM2"/>
    <property type="match status" value="1"/>
</dbReference>
<accession>W9WHY4</accession>
<proteinExistence type="predicted"/>
<dbReference type="Gene3D" id="3.40.50.1820">
    <property type="entry name" value="alpha/beta hydrolase"/>
    <property type="match status" value="1"/>
</dbReference>
<dbReference type="EMBL" id="AMGX01000016">
    <property type="protein sequence ID" value="EXJ67518.1"/>
    <property type="molecule type" value="Genomic_DNA"/>
</dbReference>
<dbReference type="InterPro" id="IPR029058">
    <property type="entry name" value="AB_hydrolase_fold"/>
</dbReference>
<gene>
    <name evidence="2" type="ORF">A1O5_09531</name>
</gene>
<sequence length="257" mass="28047">MASNPASRCCTVGYKHSGTPSGENTKVGGIDAYIAKPSAGKTHSQVAILYLSDILGIPHNAKLIADQIAANGYLTLMPDLFNSDQLPPNVTEDFDFVTWIREGTGGKNPHTTKEVDPIVRQCVDYLHNEHGVQKIGAFGYCFGAKYVCRFLKGDGLVDAGYVAHPSFVSEEEVKGIRGPLSIAAAEDDFVFPEEKRHLTEKLLREASCQYQITLYSGVSHGFAVRADLGKRGSKWATEAAFLQAIDFMDSWLLVENS</sequence>